<evidence type="ECO:0000313" key="2">
    <source>
        <dbReference type="Proteomes" id="UP000594468"/>
    </source>
</evidence>
<gene>
    <name evidence="1" type="ORF">G4Y79_15255</name>
</gene>
<dbReference type="EMBL" id="CP062983">
    <property type="protein sequence ID" value="QPC81060.1"/>
    <property type="molecule type" value="Genomic_DNA"/>
</dbReference>
<evidence type="ECO:0008006" key="3">
    <source>
        <dbReference type="Google" id="ProtNLM"/>
    </source>
</evidence>
<protein>
    <recommendedName>
        <fullName evidence="3">Phage head morphogenesis domain-containing protein</fullName>
    </recommendedName>
</protein>
<name>A0A7S8IC17_9CHLR</name>
<keyword evidence="2" id="KW-1185">Reference proteome</keyword>
<evidence type="ECO:0000313" key="1">
    <source>
        <dbReference type="EMBL" id="QPC81060.1"/>
    </source>
</evidence>
<proteinExistence type="predicted"/>
<reference evidence="1 2" key="1">
    <citation type="submission" date="2020-02" db="EMBL/GenBank/DDBJ databases">
        <authorList>
            <person name="Zheng R.K."/>
            <person name="Sun C.M."/>
        </authorList>
    </citation>
    <scope>NUCLEOTIDE SEQUENCE [LARGE SCALE GENOMIC DNA]</scope>
    <source>
        <strain evidence="2">rifampicinis</strain>
    </source>
</reference>
<dbReference type="RefSeq" id="WP_195169133.1">
    <property type="nucleotide sequence ID" value="NZ_CP062983.1"/>
</dbReference>
<dbReference type="AlphaFoldDB" id="A0A7S8IC17"/>
<accession>A0A7S8IC17</accession>
<organism evidence="1 2">
    <name type="scientific">Phototrophicus methaneseepsis</name>
    <dbReference type="NCBI Taxonomy" id="2710758"/>
    <lineage>
        <taxon>Bacteria</taxon>
        <taxon>Bacillati</taxon>
        <taxon>Chloroflexota</taxon>
        <taxon>Candidatus Thermofontia</taxon>
        <taxon>Phototrophicales</taxon>
        <taxon>Phototrophicaceae</taxon>
        <taxon>Phototrophicus</taxon>
    </lineage>
</organism>
<dbReference type="Proteomes" id="UP000594468">
    <property type="component" value="Chromosome"/>
</dbReference>
<dbReference type="KEGG" id="pmet:G4Y79_15255"/>
<sequence>MTTPTPPTPISVNDLVRDLLDRGYSRATMATLNAVSADTGSGLIQQRLRELEAEAARLDAAGERLDPNNPVLRALTADLDTMLRQSAMRVDDMAETVQALGVDASAPLTRQLALAGFPQEELARLGIIWNQPDVEAVNRLVQYVDSAGWAEEIAEFGPNILSRVEQIAVNGFAQGWGPIRVARELSNVVETMPRYQANNLMRTLQLQSLRSGTAIHQAANADILEYQVRMATLDSRTCLTCVALHGTRLEIGERVLDHHQGRCFSVTQVRGMPRREIESGQDWWDRQPETVRLQMAGAANFNALQAGAVTLNDFVQRYDDRVFGEMVRESSLKGILGDAAEQYYARNRR</sequence>